<feature type="region of interest" description="Disordered" evidence="1">
    <location>
        <begin position="27"/>
        <end position="71"/>
    </location>
</feature>
<feature type="compositionally biased region" description="Polar residues" evidence="1">
    <location>
        <begin position="29"/>
        <end position="41"/>
    </location>
</feature>
<dbReference type="AlphaFoldDB" id="A0A225UYJ2"/>
<organism evidence="2 3">
    <name type="scientific">Phytophthora megakarya</name>
    <dbReference type="NCBI Taxonomy" id="4795"/>
    <lineage>
        <taxon>Eukaryota</taxon>
        <taxon>Sar</taxon>
        <taxon>Stramenopiles</taxon>
        <taxon>Oomycota</taxon>
        <taxon>Peronosporomycetes</taxon>
        <taxon>Peronosporales</taxon>
        <taxon>Peronosporaceae</taxon>
        <taxon>Phytophthora</taxon>
    </lineage>
</organism>
<accession>A0A225UYJ2</accession>
<dbReference type="OrthoDB" id="124234at2759"/>
<evidence type="ECO:0000256" key="1">
    <source>
        <dbReference type="SAM" id="MobiDB-lite"/>
    </source>
</evidence>
<proteinExistence type="predicted"/>
<dbReference type="EMBL" id="NBNE01009656">
    <property type="protein sequence ID" value="OWY98180.1"/>
    <property type="molecule type" value="Genomic_DNA"/>
</dbReference>
<dbReference type="Proteomes" id="UP000198211">
    <property type="component" value="Unassembled WGS sequence"/>
</dbReference>
<comment type="caution">
    <text evidence="2">The sequence shown here is derived from an EMBL/GenBank/DDBJ whole genome shotgun (WGS) entry which is preliminary data.</text>
</comment>
<protein>
    <recommendedName>
        <fullName evidence="4">M96 mating-specific protein</fullName>
    </recommendedName>
</protein>
<sequence length="393" mass="43622">MSAELQFVETEESQALLQDVLAFLDDNSSEGTLSPTSSQCPFASGDRKKKRVKNYSPDYERSRREKKKAERENLRCQVAQYETQLELLRLEKSVQSADSQWGWVHAATEEEDKRLKAEELNHQLRGLLVQQFNVANTFKNLMRQEAGFAQSILSTSPPCATPKKLGTFPNLTAIAAHLKGIFGTVRDSTDYVFESASVFREDANSLGALVNLATLKHNDPIAGSCIELLSSTPIACNMKNAASMVWQMLLDKEVFGPKSGLDIGGQHNCKHVEFKNSTVADASGALDGVTLMEKFDEVDRSVVVWTSMMVQPDGTPFFKSQVWVSVTKLASNPEKEAVVRICSRISGGHFGFPCDSAEINLPVARKHQIMAKSRQERVQLKIMERAELQNSSS</sequence>
<reference evidence="3" key="1">
    <citation type="submission" date="2017-03" db="EMBL/GenBank/DDBJ databases">
        <title>Phytopthora megakarya and P. palmivora, two closely related causual agents of cacao black pod achieved similar genome size and gene model numbers by different mechanisms.</title>
        <authorList>
            <person name="Ali S."/>
            <person name="Shao J."/>
            <person name="Larry D.J."/>
            <person name="Kronmiller B."/>
            <person name="Shen D."/>
            <person name="Strem M.D."/>
            <person name="Melnick R.L."/>
            <person name="Guiltinan M.J."/>
            <person name="Tyler B.M."/>
            <person name="Meinhardt L.W."/>
            <person name="Bailey B.A."/>
        </authorList>
    </citation>
    <scope>NUCLEOTIDE SEQUENCE [LARGE SCALE GENOMIC DNA]</scope>
    <source>
        <strain evidence="3">zdho120</strain>
    </source>
</reference>
<gene>
    <name evidence="2" type="ORF">PHMEG_00031113</name>
</gene>
<name>A0A225UYJ2_9STRA</name>
<evidence type="ECO:0000313" key="2">
    <source>
        <dbReference type="EMBL" id="OWY98180.1"/>
    </source>
</evidence>
<evidence type="ECO:0008006" key="4">
    <source>
        <dbReference type="Google" id="ProtNLM"/>
    </source>
</evidence>
<evidence type="ECO:0000313" key="3">
    <source>
        <dbReference type="Proteomes" id="UP000198211"/>
    </source>
</evidence>
<feature type="compositionally biased region" description="Basic and acidic residues" evidence="1">
    <location>
        <begin position="58"/>
        <end position="71"/>
    </location>
</feature>
<keyword evidence="3" id="KW-1185">Reference proteome</keyword>